<reference evidence="2" key="1">
    <citation type="submission" date="2019-04" db="EMBL/GenBank/DDBJ databases">
        <authorList>
            <consortium name="Science for Life Laboratories"/>
        </authorList>
    </citation>
    <scope>NUCLEOTIDE SEQUENCE</scope>
    <source>
        <strain evidence="2">MBLW1</strain>
    </source>
</reference>
<dbReference type="EMBL" id="LR593887">
    <property type="protein sequence ID" value="VTR97511.1"/>
    <property type="molecule type" value="Genomic_DNA"/>
</dbReference>
<feature type="transmembrane region" description="Helical" evidence="1">
    <location>
        <begin position="154"/>
        <end position="184"/>
    </location>
</feature>
<dbReference type="KEGG" id="tim:GMBLW1_29170"/>
<evidence type="ECO:0000313" key="2">
    <source>
        <dbReference type="EMBL" id="VIP01043.1"/>
    </source>
</evidence>
<dbReference type="RefSeq" id="WP_232055911.1">
    <property type="nucleotide sequence ID" value="NZ_LR593887.1"/>
</dbReference>
<protein>
    <submittedName>
        <fullName evidence="2">Uncharacterized protein</fullName>
    </submittedName>
</protein>
<name>A0A6C2YIT0_9BACT</name>
<proteinExistence type="predicted"/>
<evidence type="ECO:0000313" key="3">
    <source>
        <dbReference type="Proteomes" id="UP000464378"/>
    </source>
</evidence>
<gene>
    <name evidence="2" type="ORF">GMBLW1_29170</name>
</gene>
<dbReference type="Proteomes" id="UP000464378">
    <property type="component" value="Chromosome"/>
</dbReference>
<feature type="transmembrane region" description="Helical" evidence="1">
    <location>
        <begin position="112"/>
        <end position="134"/>
    </location>
</feature>
<keyword evidence="1" id="KW-1133">Transmembrane helix</keyword>
<dbReference type="AlphaFoldDB" id="A0A6C2YIT0"/>
<keyword evidence="3" id="KW-1185">Reference proteome</keyword>
<keyword evidence="1" id="KW-0812">Transmembrane</keyword>
<dbReference type="InParanoid" id="A0A6C2YIT0"/>
<dbReference type="EMBL" id="LR586016">
    <property type="protein sequence ID" value="VIP01043.1"/>
    <property type="molecule type" value="Genomic_DNA"/>
</dbReference>
<sequence length="198" mass="21335">MDRILIQAVTVSVALLVGFLGRSLLLRHLAVCLLAFIAYGMLQDQISVRFCPDYFTRAHAPIPGVDHPTLLALLWGFLGGWPGGLAAGIAVGLSATIGKRPPRTIRQLRNPLILLLLGMAVNTLLVGCITARTVDVLGLELGEPWRLGLPAEQRQAMIILTAAHLTTYSTAVLGTVLICGWTIWQRRQADPSAPSLES</sequence>
<evidence type="ECO:0000256" key="1">
    <source>
        <dbReference type="SAM" id="Phobius"/>
    </source>
</evidence>
<organism evidence="2">
    <name type="scientific">Tuwongella immobilis</name>
    <dbReference type="NCBI Taxonomy" id="692036"/>
    <lineage>
        <taxon>Bacteria</taxon>
        <taxon>Pseudomonadati</taxon>
        <taxon>Planctomycetota</taxon>
        <taxon>Planctomycetia</taxon>
        <taxon>Gemmatales</taxon>
        <taxon>Gemmataceae</taxon>
        <taxon>Tuwongella</taxon>
    </lineage>
</organism>
<feature type="transmembrane region" description="Helical" evidence="1">
    <location>
        <begin position="12"/>
        <end position="39"/>
    </location>
</feature>
<feature type="transmembrane region" description="Helical" evidence="1">
    <location>
        <begin position="70"/>
        <end position="91"/>
    </location>
</feature>
<keyword evidence="1" id="KW-0472">Membrane</keyword>
<accession>A0A6C2YIT0</accession>